<dbReference type="EMBL" id="JBHSBL010000028">
    <property type="protein sequence ID" value="MFC4071720.1"/>
    <property type="molecule type" value="Genomic_DNA"/>
</dbReference>
<name>A0ABV8J698_9ACTN</name>
<evidence type="ECO:0000256" key="2">
    <source>
        <dbReference type="ARBA" id="ARBA00023125"/>
    </source>
</evidence>
<feature type="domain" description="HTH tetR-type" evidence="5">
    <location>
        <begin position="6"/>
        <end position="65"/>
    </location>
</feature>
<dbReference type="InterPro" id="IPR001647">
    <property type="entry name" value="HTH_TetR"/>
</dbReference>
<dbReference type="InterPro" id="IPR050109">
    <property type="entry name" value="HTH-type_TetR-like_transc_reg"/>
</dbReference>
<dbReference type="InterPro" id="IPR036271">
    <property type="entry name" value="Tet_transcr_reg_TetR-rel_C_sf"/>
</dbReference>
<keyword evidence="7" id="KW-1185">Reference proteome</keyword>
<dbReference type="InterPro" id="IPR049445">
    <property type="entry name" value="TetR_SbtR-like_C"/>
</dbReference>
<evidence type="ECO:0000256" key="4">
    <source>
        <dbReference type="PROSITE-ProRule" id="PRU00335"/>
    </source>
</evidence>
<comment type="caution">
    <text evidence="6">The sequence shown here is derived from an EMBL/GenBank/DDBJ whole genome shotgun (WGS) entry which is preliminary data.</text>
</comment>
<protein>
    <submittedName>
        <fullName evidence="6">TetR/AcrR family transcriptional regulator</fullName>
    </submittedName>
</protein>
<dbReference type="Proteomes" id="UP001595867">
    <property type="component" value="Unassembled WGS sequence"/>
</dbReference>
<feature type="DNA-binding region" description="H-T-H motif" evidence="4">
    <location>
        <begin position="28"/>
        <end position="47"/>
    </location>
</feature>
<dbReference type="RefSeq" id="WP_378072590.1">
    <property type="nucleotide sequence ID" value="NZ_JBHSBL010000028.1"/>
</dbReference>
<dbReference type="Pfam" id="PF00440">
    <property type="entry name" value="TetR_N"/>
    <property type="match status" value="1"/>
</dbReference>
<gene>
    <name evidence="6" type="ORF">ACFO0C_42865</name>
</gene>
<evidence type="ECO:0000313" key="7">
    <source>
        <dbReference type="Proteomes" id="UP001595867"/>
    </source>
</evidence>
<organism evidence="6 7">
    <name type="scientific">Actinoplanes subglobosus</name>
    <dbReference type="NCBI Taxonomy" id="1547892"/>
    <lineage>
        <taxon>Bacteria</taxon>
        <taxon>Bacillati</taxon>
        <taxon>Actinomycetota</taxon>
        <taxon>Actinomycetes</taxon>
        <taxon>Micromonosporales</taxon>
        <taxon>Micromonosporaceae</taxon>
        <taxon>Actinoplanes</taxon>
    </lineage>
</organism>
<sequence>MRADAQRNAAKLRAAAADLFQERGLQVSLKEIARHAGVSHGTLYNLFGSREALIDEVIADLAAVRLGDAARTALACPDPWEGFAGYVTEVCELQATDPALGDVLTRRFPDASRLMAVCDNSFSAAESIIDRARRDGSLRPDFTASDLLFFLASHAPLARSAAAAGSEAWRRAVTFMLDGLRTPAATPLPVAPMSAQEINHLLIEGAAAPST</sequence>
<dbReference type="PRINTS" id="PR00455">
    <property type="entry name" value="HTHTETR"/>
</dbReference>
<dbReference type="PROSITE" id="PS50977">
    <property type="entry name" value="HTH_TETR_2"/>
    <property type="match status" value="1"/>
</dbReference>
<dbReference type="SUPFAM" id="SSF48498">
    <property type="entry name" value="Tetracyclin repressor-like, C-terminal domain"/>
    <property type="match status" value="1"/>
</dbReference>
<evidence type="ECO:0000256" key="1">
    <source>
        <dbReference type="ARBA" id="ARBA00023015"/>
    </source>
</evidence>
<keyword evidence="3" id="KW-0804">Transcription</keyword>
<proteinExistence type="predicted"/>
<dbReference type="InterPro" id="IPR009057">
    <property type="entry name" value="Homeodomain-like_sf"/>
</dbReference>
<dbReference type="SUPFAM" id="SSF46689">
    <property type="entry name" value="Homeodomain-like"/>
    <property type="match status" value="1"/>
</dbReference>
<evidence type="ECO:0000256" key="3">
    <source>
        <dbReference type="ARBA" id="ARBA00023163"/>
    </source>
</evidence>
<keyword evidence="1" id="KW-0805">Transcription regulation</keyword>
<accession>A0ABV8J698</accession>
<keyword evidence="2 4" id="KW-0238">DNA-binding</keyword>
<evidence type="ECO:0000259" key="5">
    <source>
        <dbReference type="PROSITE" id="PS50977"/>
    </source>
</evidence>
<dbReference type="Pfam" id="PF21597">
    <property type="entry name" value="TetR_C_43"/>
    <property type="match status" value="1"/>
</dbReference>
<evidence type="ECO:0000313" key="6">
    <source>
        <dbReference type="EMBL" id="MFC4071720.1"/>
    </source>
</evidence>
<dbReference type="PANTHER" id="PTHR30055">
    <property type="entry name" value="HTH-TYPE TRANSCRIPTIONAL REGULATOR RUTR"/>
    <property type="match status" value="1"/>
</dbReference>
<dbReference type="PANTHER" id="PTHR30055:SF234">
    <property type="entry name" value="HTH-TYPE TRANSCRIPTIONAL REGULATOR BETI"/>
    <property type="match status" value="1"/>
</dbReference>
<dbReference type="Gene3D" id="1.10.357.10">
    <property type="entry name" value="Tetracycline Repressor, domain 2"/>
    <property type="match status" value="1"/>
</dbReference>
<reference evidence="7" key="1">
    <citation type="journal article" date="2019" name="Int. J. Syst. Evol. Microbiol.">
        <title>The Global Catalogue of Microorganisms (GCM) 10K type strain sequencing project: providing services to taxonomists for standard genome sequencing and annotation.</title>
        <authorList>
            <consortium name="The Broad Institute Genomics Platform"/>
            <consortium name="The Broad Institute Genome Sequencing Center for Infectious Disease"/>
            <person name="Wu L."/>
            <person name="Ma J."/>
        </authorList>
    </citation>
    <scope>NUCLEOTIDE SEQUENCE [LARGE SCALE GENOMIC DNA]</scope>
    <source>
        <strain evidence="7">TBRC 5832</strain>
    </source>
</reference>